<dbReference type="KEGG" id="barh:WN72_13160"/>
<evidence type="ECO:0000256" key="1">
    <source>
        <dbReference type="SAM" id="MobiDB-lite"/>
    </source>
</evidence>
<feature type="region of interest" description="Disordered" evidence="1">
    <location>
        <begin position="105"/>
        <end position="159"/>
    </location>
</feature>
<proteinExistence type="predicted"/>
<name>A0AAE7NPK1_9BRAD</name>
<sequence length="159" mass="17992">MVSSSEAAVRAQARREVELGELNAKFAAVDTAGLTEFGSRWDQAKRNLSLLDDGGNIPQEILQVALETENPVRALLELSKDLELADQLMEMPPIKRAIAIDKIASRKSAEHRQPRIPAAIEPLGSRDDRPSDRDSDEEWNRKEELRERKLREQRRQGGR</sequence>
<evidence type="ECO:0000313" key="2">
    <source>
        <dbReference type="EMBL" id="QOZ67158.1"/>
    </source>
</evidence>
<dbReference type="EMBL" id="CP030050">
    <property type="protein sequence ID" value="QOZ67158.1"/>
    <property type="molecule type" value="Genomic_DNA"/>
</dbReference>
<protein>
    <submittedName>
        <fullName evidence="2">Uncharacterized protein</fullName>
    </submittedName>
</protein>
<feature type="compositionally biased region" description="Basic and acidic residues" evidence="1">
    <location>
        <begin position="124"/>
        <end position="159"/>
    </location>
</feature>
<dbReference type="AlphaFoldDB" id="A0AAE7NPK1"/>
<reference evidence="2 3" key="1">
    <citation type="submission" date="2018-06" db="EMBL/GenBank/DDBJ databases">
        <title>Comparative genomics of Bradyrhizobium nodulating Arachidis hypogaea.</title>
        <authorList>
            <person name="Li Y."/>
        </authorList>
    </citation>
    <scope>NUCLEOTIDE SEQUENCE [LARGE SCALE GENOMIC DNA]</scope>
    <source>
        <strain evidence="2 3">CCBAU 051107</strain>
    </source>
</reference>
<organism evidence="2 3">
    <name type="scientific">Bradyrhizobium arachidis</name>
    <dbReference type="NCBI Taxonomy" id="858423"/>
    <lineage>
        <taxon>Bacteria</taxon>
        <taxon>Pseudomonadati</taxon>
        <taxon>Pseudomonadota</taxon>
        <taxon>Alphaproteobacteria</taxon>
        <taxon>Hyphomicrobiales</taxon>
        <taxon>Nitrobacteraceae</taxon>
        <taxon>Bradyrhizobium</taxon>
    </lineage>
</organism>
<accession>A0AAE7NPK1</accession>
<gene>
    <name evidence="2" type="ORF">WN72_13160</name>
</gene>
<dbReference type="Proteomes" id="UP000594015">
    <property type="component" value="Chromosome"/>
</dbReference>
<evidence type="ECO:0000313" key="3">
    <source>
        <dbReference type="Proteomes" id="UP000594015"/>
    </source>
</evidence>